<dbReference type="Pfam" id="PF02547">
    <property type="entry name" value="Queuosine_synth"/>
    <property type="match status" value="1"/>
</dbReference>
<keyword evidence="1 5" id="KW-0963">Cytoplasm</keyword>
<dbReference type="UniPathway" id="UPA00392"/>
<keyword evidence="3 5" id="KW-0949">S-adenosyl-L-methionine</keyword>
<dbReference type="InterPro" id="IPR042118">
    <property type="entry name" value="QueA_dom1"/>
</dbReference>
<dbReference type="InterPro" id="IPR003699">
    <property type="entry name" value="QueA"/>
</dbReference>
<dbReference type="Gene3D" id="3.40.1780.10">
    <property type="entry name" value="QueA-like"/>
    <property type="match status" value="1"/>
</dbReference>
<dbReference type="EC" id="2.4.99.17" evidence="5"/>
<evidence type="ECO:0000256" key="4">
    <source>
        <dbReference type="ARBA" id="ARBA00022785"/>
    </source>
</evidence>
<dbReference type="STRING" id="309798.COPRO5265_0900"/>
<organism evidence="6 7">
    <name type="scientific">Coprothermobacter proteolyticus (strain ATCC 35245 / DSM 5265 / OCM 4 / BT)</name>
    <dbReference type="NCBI Taxonomy" id="309798"/>
    <lineage>
        <taxon>Bacteria</taxon>
        <taxon>Pseudomonadati</taxon>
        <taxon>Coprothermobacterota</taxon>
        <taxon>Coprothermobacteria</taxon>
        <taxon>Coprothermobacterales</taxon>
        <taxon>Coprothermobacteraceae</taxon>
        <taxon>Coprothermobacter</taxon>
    </lineage>
</organism>
<dbReference type="SUPFAM" id="SSF111337">
    <property type="entry name" value="QueA-like"/>
    <property type="match status" value="1"/>
</dbReference>
<dbReference type="AlphaFoldDB" id="B5Y8Y4"/>
<dbReference type="PANTHER" id="PTHR30307:SF0">
    <property type="entry name" value="S-ADENOSYLMETHIONINE:TRNA RIBOSYLTRANSFERASE-ISOMERASE"/>
    <property type="match status" value="1"/>
</dbReference>
<accession>B5Y8Y4</accession>
<evidence type="ECO:0000256" key="3">
    <source>
        <dbReference type="ARBA" id="ARBA00022691"/>
    </source>
</evidence>
<keyword evidence="2 5" id="KW-0808">Transferase</keyword>
<keyword evidence="7" id="KW-1185">Reference proteome</keyword>
<comment type="catalytic activity">
    <reaction evidence="5">
        <text>7-aminomethyl-7-carbaguanosine(34) in tRNA + S-adenosyl-L-methionine = epoxyqueuosine(34) in tRNA + adenine + L-methionine + 2 H(+)</text>
        <dbReference type="Rhea" id="RHEA:32155"/>
        <dbReference type="Rhea" id="RHEA-COMP:10342"/>
        <dbReference type="Rhea" id="RHEA-COMP:18582"/>
        <dbReference type="ChEBI" id="CHEBI:15378"/>
        <dbReference type="ChEBI" id="CHEBI:16708"/>
        <dbReference type="ChEBI" id="CHEBI:57844"/>
        <dbReference type="ChEBI" id="CHEBI:59789"/>
        <dbReference type="ChEBI" id="CHEBI:82833"/>
        <dbReference type="ChEBI" id="CHEBI:194443"/>
        <dbReference type="EC" id="2.4.99.17"/>
    </reaction>
</comment>
<dbReference type="GO" id="GO:0005737">
    <property type="term" value="C:cytoplasm"/>
    <property type="evidence" value="ECO:0007669"/>
    <property type="project" value="UniProtKB-SubCell"/>
</dbReference>
<evidence type="ECO:0000256" key="5">
    <source>
        <dbReference type="HAMAP-Rule" id="MF_00113"/>
    </source>
</evidence>
<evidence type="ECO:0000256" key="2">
    <source>
        <dbReference type="ARBA" id="ARBA00022679"/>
    </source>
</evidence>
<dbReference type="eggNOG" id="COG0809">
    <property type="taxonomic scope" value="Bacteria"/>
</dbReference>
<dbReference type="NCBIfam" id="TIGR00113">
    <property type="entry name" value="queA"/>
    <property type="match status" value="1"/>
</dbReference>
<evidence type="ECO:0000313" key="7">
    <source>
        <dbReference type="Proteomes" id="UP000001732"/>
    </source>
</evidence>
<gene>
    <name evidence="5 6" type="primary">queA</name>
    <name evidence="6" type="ordered locus">COPRO5265_0900</name>
</gene>
<dbReference type="Proteomes" id="UP000001732">
    <property type="component" value="Chromosome"/>
</dbReference>
<protein>
    <recommendedName>
        <fullName evidence="5">S-adenosylmethionine:tRNA ribosyltransferase-isomerase</fullName>
        <ecNumber evidence="5">2.4.99.17</ecNumber>
    </recommendedName>
    <alternativeName>
        <fullName evidence="5">Queuosine biosynthesis protein QueA</fullName>
    </alternativeName>
</protein>
<dbReference type="NCBIfam" id="NF001140">
    <property type="entry name" value="PRK00147.1"/>
    <property type="match status" value="1"/>
</dbReference>
<proteinExistence type="inferred from homology"/>
<evidence type="ECO:0000256" key="1">
    <source>
        <dbReference type="ARBA" id="ARBA00022490"/>
    </source>
</evidence>
<dbReference type="KEGG" id="cpo:COPRO5265_0900"/>
<comment type="similarity">
    <text evidence="5">Belongs to the QueA family.</text>
</comment>
<dbReference type="GO" id="GO:0051075">
    <property type="term" value="F:S-adenosylmethionine:tRNA ribosyltransferase-isomerase activity"/>
    <property type="evidence" value="ECO:0007669"/>
    <property type="project" value="UniProtKB-EC"/>
</dbReference>
<dbReference type="GO" id="GO:0008616">
    <property type="term" value="P:tRNA queuosine(34) biosynthetic process"/>
    <property type="evidence" value="ECO:0007669"/>
    <property type="project" value="UniProtKB-UniRule"/>
</dbReference>
<dbReference type="HAMAP" id="MF_00113">
    <property type="entry name" value="QueA"/>
    <property type="match status" value="1"/>
</dbReference>
<dbReference type="InterPro" id="IPR042119">
    <property type="entry name" value="QueA_dom2"/>
</dbReference>
<dbReference type="EMBL" id="CP001145">
    <property type="protein sequence ID" value="ACI17942.1"/>
    <property type="molecule type" value="Genomic_DNA"/>
</dbReference>
<dbReference type="HOGENOM" id="CLU_039110_1_1_9"/>
<reference evidence="6 7" key="2">
    <citation type="journal article" date="2014" name="Genome Announc.">
        <title>Complete Genome Sequence of Coprothermobacter proteolyticus DSM 5265.</title>
        <authorList>
            <person name="Alexiev A."/>
            <person name="Coil D.A."/>
            <person name="Badger J.H."/>
            <person name="Enticknap J."/>
            <person name="Ward N."/>
            <person name="Robb F.T."/>
            <person name="Eisen J.A."/>
        </authorList>
    </citation>
    <scope>NUCLEOTIDE SEQUENCE [LARGE SCALE GENOMIC DNA]</scope>
    <source>
        <strain evidence="7">ATCC 35245 / DSM 5265 / OCM 4 / BT</strain>
    </source>
</reference>
<dbReference type="RefSeq" id="WP_012544593.1">
    <property type="nucleotide sequence ID" value="NC_011295.1"/>
</dbReference>
<keyword evidence="6" id="KW-0413">Isomerase</keyword>
<name>B5Y8Y4_COPPD</name>
<comment type="subunit">
    <text evidence="5">Monomer.</text>
</comment>
<comment type="subcellular location">
    <subcellularLocation>
        <location evidence="5">Cytoplasm</location>
    </subcellularLocation>
</comment>
<dbReference type="PANTHER" id="PTHR30307">
    <property type="entry name" value="S-ADENOSYLMETHIONINE:TRNA RIBOSYLTRANSFERASE-ISOMERASE"/>
    <property type="match status" value="1"/>
</dbReference>
<comment type="function">
    <text evidence="5">Transfers and isomerizes the ribose moiety from AdoMet to the 7-aminomethyl group of 7-deazaguanine (preQ1-tRNA) to give epoxyqueuosine (oQ-tRNA).</text>
</comment>
<dbReference type="Gene3D" id="2.40.10.240">
    <property type="entry name" value="QueA-like"/>
    <property type="match status" value="1"/>
</dbReference>
<reference evidence="7" key="1">
    <citation type="submission" date="2008-08" db="EMBL/GenBank/DDBJ databases">
        <title>The complete genome sequence of Coprothermobacter proteolyticus strain ATCC 5245 / DSM 5265 / BT.</title>
        <authorList>
            <person name="Dodson R.J."/>
            <person name="Durkin A.S."/>
            <person name="Wu M."/>
            <person name="Eisen J."/>
            <person name="Sutton G."/>
        </authorList>
    </citation>
    <scope>NUCLEOTIDE SEQUENCE [LARGE SCALE GENOMIC DNA]</scope>
    <source>
        <strain evidence="7">ATCC 35245 / DSM 5265 / OCM 4 / BT</strain>
    </source>
</reference>
<comment type="pathway">
    <text evidence="5">tRNA modification; tRNA-queuosine biosynthesis.</text>
</comment>
<evidence type="ECO:0000313" key="6">
    <source>
        <dbReference type="EMBL" id="ACI17942.1"/>
    </source>
</evidence>
<sequence>MKRLSALEELLNYELPKHLIAQKLSDPRDACRLLVVHRDTGTLEDKRFYQIKDYVKPGDVLVLNNTKVLKARIKGRRKTGGAVEILLVRPLRDNVWECLLKPLRKIKIGEVLLLNGGAEVKLLERTERTAIIELGMSAQELDSYLDDWGEVPTPPYIRRKVPAEEYQTVFASKPGAVAAPTAGLHFTENLLQDLKNMGVKISYVTLHVALGTFESLASDWQEKSELHQETFFVSAETTKTVNEAKESGHSVFAVGTTVVRSLESAACDDGKLNSVFSDTSLFIKPGYSWKVVDKLVTNFHLPQTSLLLLVSSFATPDLILKAYRHAIEEEYKFYSLGDAMLIL</sequence>
<dbReference type="InterPro" id="IPR036100">
    <property type="entry name" value="QueA_sf"/>
</dbReference>
<keyword evidence="4 5" id="KW-0671">Queuosine biosynthesis</keyword>